<evidence type="ECO:0000256" key="8">
    <source>
        <dbReference type="ARBA" id="ARBA00022491"/>
    </source>
</evidence>
<feature type="domain" description="MYND-type" evidence="28">
    <location>
        <begin position="992"/>
        <end position="1031"/>
    </location>
</feature>
<keyword evidence="16" id="KW-0653">Protein transport</keyword>
<evidence type="ECO:0000313" key="30">
    <source>
        <dbReference type="EMBL" id="VDM17003.1"/>
    </source>
</evidence>
<keyword evidence="9" id="KW-1017">Isopeptide bond</keyword>
<dbReference type="InterPro" id="IPR009316">
    <property type="entry name" value="COG2"/>
</dbReference>
<evidence type="ECO:0000256" key="23">
    <source>
        <dbReference type="ARBA" id="ARBA00031344"/>
    </source>
</evidence>
<evidence type="ECO:0000313" key="31">
    <source>
        <dbReference type="Proteomes" id="UP000274429"/>
    </source>
</evidence>
<dbReference type="Pfam" id="PF24324">
    <property type="entry name" value="MYND_ZMYND11_ZMYD8"/>
    <property type="match status" value="1"/>
</dbReference>
<dbReference type="STRING" id="6205.A0A0R3WJE7"/>
<dbReference type="InterPro" id="IPR001965">
    <property type="entry name" value="Znf_PHD"/>
</dbReference>
<feature type="region of interest" description="Disordered" evidence="26">
    <location>
        <begin position="423"/>
        <end position="447"/>
    </location>
</feature>
<keyword evidence="8" id="KW-0678">Repressor</keyword>
<evidence type="ECO:0000256" key="2">
    <source>
        <dbReference type="ARBA" id="ARBA00004286"/>
    </source>
</evidence>
<gene>
    <name evidence="30" type="ORF">TTAC_LOCUS796</name>
</gene>
<evidence type="ECO:0000256" key="13">
    <source>
        <dbReference type="ARBA" id="ARBA00022833"/>
    </source>
</evidence>
<organism evidence="32">
    <name type="scientific">Hydatigena taeniaeformis</name>
    <name type="common">Feline tapeworm</name>
    <name type="synonym">Taenia taeniaeformis</name>
    <dbReference type="NCBI Taxonomy" id="6205"/>
    <lineage>
        <taxon>Eukaryota</taxon>
        <taxon>Metazoa</taxon>
        <taxon>Spiralia</taxon>
        <taxon>Lophotrochozoa</taxon>
        <taxon>Platyhelminthes</taxon>
        <taxon>Cestoda</taxon>
        <taxon>Eucestoda</taxon>
        <taxon>Cyclophyllidea</taxon>
        <taxon>Taeniidae</taxon>
        <taxon>Hydatigera</taxon>
    </lineage>
</organism>
<proteinExistence type="inferred from homology"/>
<dbReference type="InterPro" id="IPR013083">
    <property type="entry name" value="Znf_RING/FYVE/PHD"/>
</dbReference>
<keyword evidence="22" id="KW-0539">Nucleus</keyword>
<evidence type="ECO:0000256" key="25">
    <source>
        <dbReference type="SAM" id="Coils"/>
    </source>
</evidence>
<evidence type="ECO:0000256" key="14">
    <source>
        <dbReference type="ARBA" id="ARBA00022843"/>
    </source>
</evidence>
<dbReference type="InterPro" id="IPR057053">
    <property type="entry name" value="MYND_ZMYND11_ZMYD8"/>
</dbReference>
<dbReference type="Proteomes" id="UP000274429">
    <property type="component" value="Unassembled WGS sequence"/>
</dbReference>
<evidence type="ECO:0000256" key="24">
    <source>
        <dbReference type="PROSITE-ProRule" id="PRU00134"/>
    </source>
</evidence>
<dbReference type="GO" id="GO:0000139">
    <property type="term" value="C:Golgi membrane"/>
    <property type="evidence" value="ECO:0007669"/>
    <property type="project" value="UniProtKB-SubCell"/>
</dbReference>
<reference evidence="32" key="1">
    <citation type="submission" date="2016-04" db="UniProtKB">
        <authorList>
            <consortium name="WormBaseParasite"/>
        </authorList>
    </citation>
    <scope>IDENTIFICATION</scope>
</reference>
<dbReference type="SUPFAM" id="SSF57903">
    <property type="entry name" value="FYVE/PHD zinc finger"/>
    <property type="match status" value="1"/>
</dbReference>
<feature type="compositionally biased region" description="Polar residues" evidence="26">
    <location>
        <begin position="426"/>
        <end position="443"/>
    </location>
</feature>
<comment type="similarity">
    <text evidence="4">Belongs to the COG2 family.</text>
</comment>
<dbReference type="PANTHER" id="PTHR12961">
    <property type="entry name" value="CONSERVED OLIGOMERIC GOLGI COMPLEX COMPONENT 2"/>
    <property type="match status" value="1"/>
</dbReference>
<feature type="region of interest" description="Disordered" evidence="26">
    <location>
        <begin position="606"/>
        <end position="796"/>
    </location>
</feature>
<dbReference type="GO" id="GO:0005634">
    <property type="term" value="C:nucleus"/>
    <property type="evidence" value="ECO:0007669"/>
    <property type="project" value="UniProtKB-SubCell"/>
</dbReference>
<dbReference type="SMART" id="SM00249">
    <property type="entry name" value="PHD"/>
    <property type="match status" value="1"/>
</dbReference>
<dbReference type="GO" id="GO:0140006">
    <property type="term" value="F:histone H3 reader activity"/>
    <property type="evidence" value="ECO:0007669"/>
    <property type="project" value="UniProtKB-ARBA"/>
</dbReference>
<evidence type="ECO:0000256" key="21">
    <source>
        <dbReference type="ARBA" id="ARBA00023163"/>
    </source>
</evidence>
<dbReference type="Gene3D" id="3.30.40.10">
    <property type="entry name" value="Zinc/RING finger domain, C3HC4 (zinc finger)"/>
    <property type="match status" value="1"/>
</dbReference>
<evidence type="ECO:0000256" key="11">
    <source>
        <dbReference type="ARBA" id="ARBA00022723"/>
    </source>
</evidence>
<feature type="coiled-coil region" evidence="25">
    <location>
        <begin position="920"/>
        <end position="978"/>
    </location>
</feature>
<protein>
    <recommendedName>
        <fullName evidence="5">Conserved oligomeric Golgi complex subunit 2</fullName>
    </recommendedName>
    <alternativeName>
        <fullName evidence="23">Component of oligomeric Golgi complex 2</fullName>
    </alternativeName>
</protein>
<keyword evidence="25" id="KW-0175">Coiled coil</keyword>
<feature type="compositionally biased region" description="Basic residues" evidence="26">
    <location>
        <begin position="618"/>
        <end position="636"/>
    </location>
</feature>
<dbReference type="InterPro" id="IPR019787">
    <property type="entry name" value="Znf_PHD-finger"/>
</dbReference>
<name>A0A0R3WJE7_HYDTA</name>
<evidence type="ECO:0000256" key="17">
    <source>
        <dbReference type="ARBA" id="ARBA00023015"/>
    </source>
</evidence>
<keyword evidence="19" id="KW-0103">Bromodomain</keyword>
<feature type="domain" description="SAMD1-like winged helix (WH)" evidence="29">
    <location>
        <begin position="8"/>
        <end position="87"/>
    </location>
</feature>
<dbReference type="PROSITE" id="PS50865">
    <property type="entry name" value="ZF_MYND_2"/>
    <property type="match status" value="1"/>
</dbReference>
<evidence type="ECO:0000256" key="15">
    <source>
        <dbReference type="ARBA" id="ARBA00022853"/>
    </source>
</evidence>
<dbReference type="GO" id="GO:0003677">
    <property type="term" value="F:DNA binding"/>
    <property type="evidence" value="ECO:0007669"/>
    <property type="project" value="InterPro"/>
</dbReference>
<keyword evidence="20" id="KW-0472">Membrane</keyword>
<evidence type="ECO:0000259" key="27">
    <source>
        <dbReference type="PROSITE" id="PS50016"/>
    </source>
</evidence>
<dbReference type="Pfam" id="PF06148">
    <property type="entry name" value="COG2_N"/>
    <property type="match status" value="1"/>
</dbReference>
<keyword evidence="18" id="KW-0333">Golgi apparatus</keyword>
<feature type="compositionally biased region" description="Low complexity" evidence="26">
    <location>
        <begin position="637"/>
        <end position="647"/>
    </location>
</feature>
<evidence type="ECO:0000256" key="5">
    <source>
        <dbReference type="ARBA" id="ARBA00020977"/>
    </source>
</evidence>
<reference evidence="30 31" key="2">
    <citation type="submission" date="2018-11" db="EMBL/GenBank/DDBJ databases">
        <authorList>
            <consortium name="Pathogen Informatics"/>
        </authorList>
    </citation>
    <scope>NUCLEOTIDE SEQUENCE [LARGE SCALE GENOMIC DNA]</scope>
</reference>
<dbReference type="PROSITE" id="PS01359">
    <property type="entry name" value="ZF_PHD_1"/>
    <property type="match status" value="1"/>
</dbReference>
<feature type="compositionally biased region" description="Low complexity" evidence="26">
    <location>
        <begin position="502"/>
        <end position="528"/>
    </location>
</feature>
<feature type="compositionally biased region" description="Polar residues" evidence="26">
    <location>
        <begin position="555"/>
        <end position="571"/>
    </location>
</feature>
<evidence type="ECO:0000259" key="29">
    <source>
        <dbReference type="PROSITE" id="PS52014"/>
    </source>
</evidence>
<feature type="domain" description="PHD-type" evidence="27">
    <location>
        <begin position="96"/>
        <end position="157"/>
    </location>
</feature>
<dbReference type="GO" id="GO:0017119">
    <property type="term" value="C:Golgi transport complex"/>
    <property type="evidence" value="ECO:0007669"/>
    <property type="project" value="TreeGrafter"/>
</dbReference>
<evidence type="ECO:0000256" key="6">
    <source>
        <dbReference type="ARBA" id="ARBA00022448"/>
    </source>
</evidence>
<evidence type="ECO:0000256" key="1">
    <source>
        <dbReference type="ARBA" id="ARBA00004123"/>
    </source>
</evidence>
<keyword evidence="6" id="KW-0813">Transport</keyword>
<dbReference type="InterPro" id="IPR036427">
    <property type="entry name" value="Bromodomain-like_sf"/>
</dbReference>
<evidence type="ECO:0000313" key="32">
    <source>
        <dbReference type="WBParaSite" id="TTAC_0000079501-mRNA-1"/>
    </source>
</evidence>
<dbReference type="Gene3D" id="1.20.920.10">
    <property type="entry name" value="Bromodomain-like"/>
    <property type="match status" value="1"/>
</dbReference>
<dbReference type="GO" id="GO:0008270">
    <property type="term" value="F:zinc ion binding"/>
    <property type="evidence" value="ECO:0007669"/>
    <property type="project" value="UniProtKB-KW"/>
</dbReference>
<evidence type="ECO:0000256" key="7">
    <source>
        <dbReference type="ARBA" id="ARBA00022454"/>
    </source>
</evidence>
<dbReference type="GO" id="GO:0015031">
    <property type="term" value="P:protein transport"/>
    <property type="evidence" value="ECO:0007669"/>
    <property type="project" value="UniProtKB-KW"/>
</dbReference>
<evidence type="ECO:0000256" key="20">
    <source>
        <dbReference type="ARBA" id="ARBA00023136"/>
    </source>
</evidence>
<evidence type="ECO:0000256" key="16">
    <source>
        <dbReference type="ARBA" id="ARBA00022927"/>
    </source>
</evidence>
<keyword evidence="10" id="KW-0597">Phosphoprotein</keyword>
<dbReference type="WBParaSite" id="TTAC_0000079501-mRNA-1">
    <property type="protein sequence ID" value="TTAC_0000079501-mRNA-1"/>
    <property type="gene ID" value="TTAC_0000079501"/>
</dbReference>
<dbReference type="SUPFAM" id="SSF144232">
    <property type="entry name" value="HIT/MYND zinc finger-like"/>
    <property type="match status" value="1"/>
</dbReference>
<feature type="compositionally biased region" description="Basic and acidic residues" evidence="26">
    <location>
        <begin position="721"/>
        <end position="731"/>
    </location>
</feature>
<dbReference type="InterPro" id="IPR024603">
    <property type="entry name" value="COG_complex_COG2_C"/>
</dbReference>
<sequence>MPFGRVGIYRHADPQKVCEVWRILESNRGQKQSVPVDKLIRPLRKVLDMQDDSIRLLLTEIEGDGLIVKVNSCSGKGCDGYRLPDFHHQCPRQQHDWYCFRCHKPGKLLHCSDCFRAYHSECVNDDQHPTPHSRTVLSPGPLDNDAGDFTCPVCESRPKCEFSRKQIRKLLEFATHNLRKQPSWKHFSQIGYPGDIDKNEYIVYKYVDMDLLQRKIKDGRYTALEFFAMDVELLVHDVCLLFGPFSNDADEARFLLRSVNNEITEIQLCTDCYINAKARVGDWITKPCKPPHEFICACNRSASGAGLFDNASIRHCYWPAKILLERDDGYEIRFFGGTHERAFVKKTHTTPFVLPEIDPTFHRRALAGAHNVPSSLIERAWNEVRKLQANLNSGYYSHSSGESDMPPSDDNYTDEIYIRPRRHTAVSLSNSPRSSATANSAKLKSTKKRAQIEFRLSNSIIFESQECHGYSLHSEYASLPQSAVKPCISCRDIAPSRKNLASSDGSSRVSSRSSVSSPSQHSSSRSSSGTHCRISNHRGGDNSRLKGGRTHAPKTASTNSKLTSSAKQRFNTETTSPVAAAALSALAETKAAVAAAFNKKRSSAFANSEMDTPVNPQRRGRGRPPGRGMKKRKRKTSSGSLSSLSHSVSDDENYKMRNSLSTGNKKKDRSDSTSTSSDSGSNDEKTTVARRPRGRPPFSSVRGGSNRKVPFSSRKKVKSNPHSESDSELTDRCSTTFPSRRPQVASLRQTHMKRHKTSSSASPTSMSESGNSSDASGDRRNLLLRRPPFAPPISTPSSAAVVGAAQVAVAGSLGGIGAAIGPVSSSSSLSQQQLSKSGFTALEMAGRSSGLGSVPRSHLPPNKRLAAAAVAAVSDIKIESPHHSSSNSLHPGGLSPRKLLNKQVQTVGDGECQEQQQRGCARCKENVEAARRQAMAEQQQALGELEARLSAEHSAALSAAVERERALARETLDAAEARFNDALVQAKRRQWCRNCLKEAIYHCCWNTSYCSINCQQTHWHKEHKPNDALECTLGIAPSGLEFCFDRRGFLNNDFDEDAFILDRLKMGISLPDLHDSLMQYFNILKNSLVELINRDCADFVNLSTNLIGLDKIIHSLEDPLMAMRERVSEVLLEIQETKKAFEINLEKRKKLREKKKSRVIQPASVIPPFTLTFHLPSVSPEELVNSLITVATCISRLERWLSPTIQSNEDFRLSTTDDSSRADSIFKEEQQIDRVAQEYTKLQHFVKKCVNHPFVEDLKPRIHALTASLQDQLEGRLRCSLDLCHEAQSGGQLHSTATKRASSVLRQILSTYLSIDKLGNAIVLYRKHCLHAQLSKIFSPCSELSASGADCDAAASILRRMFAEAVAFLDDELSLFQTLVFRRLHKSYEPLSEFDVITDGFFPETVDVIFNQLSDIFSAGNPDRFHRLYKVGLEFLDLVEARVDSTKQVMKLRENPAYLSFLNKWNLNIYFQLRYQECNEIISDCSKDLFKPAERGSPGYALAVTATVMQQMKRCWSEDVYLNSLRHRFWKLTLQLINTYAYLIGEKALSQNSNSPDKAELSGIEPLLLVFFDGSLFLKWIKDGNLVKLVLLRMDFQQADCLPDWMTQCIEDSSERISSSLTSIESKICRALEASVESIQVLVRQIQDLPRQYRRTNRSWPSAPSAFMPRIVKQLIDLAQLLQSGVLSKSQVEASPALRSQVVGLFERTSELMASVRKVEDSLRRLRVARAVGGGHQLGNGSKTDDDKIRHQVYLDTLEYTSQLKLLPLLSEKGLRSNLDVLGASETSEKTFMGEP</sequence>
<dbReference type="PROSITE" id="PS50016">
    <property type="entry name" value="ZF_PHD_2"/>
    <property type="match status" value="1"/>
</dbReference>
<evidence type="ECO:0000256" key="26">
    <source>
        <dbReference type="SAM" id="MobiDB-lite"/>
    </source>
</evidence>
<evidence type="ECO:0000256" key="3">
    <source>
        <dbReference type="ARBA" id="ARBA00004395"/>
    </source>
</evidence>
<dbReference type="GO" id="GO:0045892">
    <property type="term" value="P:negative regulation of DNA-templated transcription"/>
    <property type="evidence" value="ECO:0007669"/>
    <property type="project" value="UniProtKB-ARBA"/>
</dbReference>
<evidence type="ECO:0000256" key="12">
    <source>
        <dbReference type="ARBA" id="ARBA00022771"/>
    </source>
</evidence>
<keyword evidence="13" id="KW-0862">Zinc</keyword>
<keyword evidence="31" id="KW-1185">Reference proteome</keyword>
<dbReference type="FunFam" id="6.10.140.2220:FF:000002">
    <property type="entry name" value="Protein kinase C-binding protein 1 isoform C"/>
    <property type="match status" value="1"/>
</dbReference>
<dbReference type="Pfam" id="PF12022">
    <property type="entry name" value="COG2_C"/>
    <property type="match status" value="1"/>
</dbReference>
<comment type="subcellular location">
    <subcellularLocation>
        <location evidence="2">Chromosome</location>
    </subcellularLocation>
    <subcellularLocation>
        <location evidence="3">Golgi apparatus membrane</location>
        <topology evidence="3">Peripheral membrane protein</topology>
    </subcellularLocation>
    <subcellularLocation>
        <location evidence="1">Nucleus</location>
    </subcellularLocation>
</comment>
<dbReference type="InterPro" id="IPR011011">
    <property type="entry name" value="Znf_FYVE_PHD"/>
</dbReference>
<dbReference type="GO" id="GO:0005694">
    <property type="term" value="C:chromosome"/>
    <property type="evidence" value="ECO:0007669"/>
    <property type="project" value="UniProtKB-SubCell"/>
</dbReference>
<keyword evidence="7" id="KW-0158">Chromosome</keyword>
<dbReference type="Gene3D" id="2.30.30.140">
    <property type="match status" value="1"/>
</dbReference>
<dbReference type="GO" id="GO:0006891">
    <property type="term" value="P:intra-Golgi vesicle-mediated transport"/>
    <property type="evidence" value="ECO:0007669"/>
    <property type="project" value="TreeGrafter"/>
</dbReference>
<evidence type="ECO:0000256" key="10">
    <source>
        <dbReference type="ARBA" id="ARBA00022553"/>
    </source>
</evidence>
<keyword evidence="15" id="KW-0156">Chromatin regulator</keyword>
<accession>A0A0R3WJE7</accession>
<keyword evidence="14" id="KW-0832">Ubl conjugation</keyword>
<dbReference type="InterPro" id="IPR002893">
    <property type="entry name" value="Znf_MYND"/>
</dbReference>
<feature type="compositionally biased region" description="Low complexity" evidence="26">
    <location>
        <begin position="758"/>
        <end position="769"/>
    </location>
</feature>
<evidence type="ECO:0000256" key="19">
    <source>
        <dbReference type="ARBA" id="ARBA00023117"/>
    </source>
</evidence>
<dbReference type="InterPro" id="IPR048589">
    <property type="entry name" value="SAMD1-like_WH"/>
</dbReference>
<keyword evidence="11" id="KW-0479">Metal-binding</keyword>
<dbReference type="PANTHER" id="PTHR12961:SF0">
    <property type="entry name" value="CONSERVED OLIGOMERIC GOLGI COMPLEX SUBUNIT 2"/>
    <property type="match status" value="1"/>
</dbReference>
<dbReference type="GO" id="GO:0007030">
    <property type="term" value="P:Golgi organization"/>
    <property type="evidence" value="ECO:0007669"/>
    <property type="project" value="InterPro"/>
</dbReference>
<dbReference type="InterPro" id="IPR024602">
    <property type="entry name" value="COG_su2_N"/>
</dbReference>
<keyword evidence="17" id="KW-0805">Transcription regulation</keyword>
<evidence type="ECO:0000259" key="28">
    <source>
        <dbReference type="PROSITE" id="PS50865"/>
    </source>
</evidence>
<evidence type="ECO:0000256" key="22">
    <source>
        <dbReference type="ARBA" id="ARBA00023242"/>
    </source>
</evidence>
<dbReference type="OrthoDB" id="6272564at2759"/>
<dbReference type="SUPFAM" id="SSF47370">
    <property type="entry name" value="Bromodomain"/>
    <property type="match status" value="1"/>
</dbReference>
<evidence type="ECO:0000256" key="9">
    <source>
        <dbReference type="ARBA" id="ARBA00022499"/>
    </source>
</evidence>
<dbReference type="EMBL" id="UYWX01000100">
    <property type="protein sequence ID" value="VDM17003.1"/>
    <property type="molecule type" value="Genomic_DNA"/>
</dbReference>
<dbReference type="InterPro" id="IPR019786">
    <property type="entry name" value="Zinc_finger_PHD-type_CS"/>
</dbReference>
<evidence type="ECO:0000256" key="18">
    <source>
        <dbReference type="ARBA" id="ARBA00023034"/>
    </source>
</evidence>
<evidence type="ECO:0000256" key="4">
    <source>
        <dbReference type="ARBA" id="ARBA00007603"/>
    </source>
</evidence>
<dbReference type="PROSITE" id="PS52014">
    <property type="entry name" value="SAMD1_WH"/>
    <property type="match status" value="1"/>
</dbReference>
<keyword evidence="12 24" id="KW-0863">Zinc-finger</keyword>
<keyword evidence="21" id="KW-0804">Transcription</keyword>
<feature type="region of interest" description="Disordered" evidence="26">
    <location>
        <begin position="498"/>
        <end position="571"/>
    </location>
</feature>